<dbReference type="Proteomes" id="UP001345219">
    <property type="component" value="Chromosome 12"/>
</dbReference>
<proteinExistence type="predicted"/>
<evidence type="ECO:0000256" key="1">
    <source>
        <dbReference type="SAM" id="MobiDB-lite"/>
    </source>
</evidence>
<comment type="caution">
    <text evidence="2">The sequence shown here is derived from an EMBL/GenBank/DDBJ whole genome shotgun (WGS) entry which is preliminary data.</text>
</comment>
<organism evidence="2 3">
    <name type="scientific">Trapa incisa</name>
    <dbReference type="NCBI Taxonomy" id="236973"/>
    <lineage>
        <taxon>Eukaryota</taxon>
        <taxon>Viridiplantae</taxon>
        <taxon>Streptophyta</taxon>
        <taxon>Embryophyta</taxon>
        <taxon>Tracheophyta</taxon>
        <taxon>Spermatophyta</taxon>
        <taxon>Magnoliopsida</taxon>
        <taxon>eudicotyledons</taxon>
        <taxon>Gunneridae</taxon>
        <taxon>Pentapetalae</taxon>
        <taxon>rosids</taxon>
        <taxon>malvids</taxon>
        <taxon>Myrtales</taxon>
        <taxon>Lythraceae</taxon>
        <taxon>Trapa</taxon>
    </lineage>
</organism>
<dbReference type="AlphaFoldDB" id="A0AAN7JKK7"/>
<protein>
    <submittedName>
        <fullName evidence="2">Uncharacterized protein</fullName>
    </submittedName>
</protein>
<accession>A0AAN7JKK7</accession>
<feature type="compositionally biased region" description="Gly residues" evidence="1">
    <location>
        <begin position="26"/>
        <end position="39"/>
    </location>
</feature>
<feature type="region of interest" description="Disordered" evidence="1">
    <location>
        <begin position="19"/>
        <end position="47"/>
    </location>
</feature>
<dbReference type="EMBL" id="JAXIOK010000019">
    <property type="protein sequence ID" value="KAK4748104.1"/>
    <property type="molecule type" value="Genomic_DNA"/>
</dbReference>
<name>A0AAN7JKK7_9MYRT</name>
<evidence type="ECO:0000313" key="2">
    <source>
        <dbReference type="EMBL" id="KAK4748104.1"/>
    </source>
</evidence>
<keyword evidence="3" id="KW-1185">Reference proteome</keyword>
<sequence length="92" mass="10198">MPQSNSMHLQYDQYEPLRGVLPREGTGTGEGGAVCGGGTPSHRPRAASPVDRVVAAHLAQFRYWVERCDIQLRHSLSSKQTREVNRGVQLLE</sequence>
<evidence type="ECO:0000313" key="3">
    <source>
        <dbReference type="Proteomes" id="UP001345219"/>
    </source>
</evidence>
<gene>
    <name evidence="2" type="ORF">SAY87_014690</name>
</gene>
<reference evidence="2 3" key="1">
    <citation type="journal article" date="2023" name="Hortic Res">
        <title>Pangenome of water caltrop reveals structural variations and asymmetric subgenome divergence after allopolyploidization.</title>
        <authorList>
            <person name="Zhang X."/>
            <person name="Chen Y."/>
            <person name="Wang L."/>
            <person name="Yuan Y."/>
            <person name="Fang M."/>
            <person name="Shi L."/>
            <person name="Lu R."/>
            <person name="Comes H.P."/>
            <person name="Ma Y."/>
            <person name="Chen Y."/>
            <person name="Huang G."/>
            <person name="Zhou Y."/>
            <person name="Zheng Z."/>
            <person name="Qiu Y."/>
        </authorList>
    </citation>
    <scope>NUCLEOTIDE SEQUENCE [LARGE SCALE GENOMIC DNA]</scope>
    <source>
        <tissue evidence="2">Roots</tissue>
    </source>
</reference>